<dbReference type="Proteomes" id="UP000308149">
    <property type="component" value="Chromosome"/>
</dbReference>
<dbReference type="InterPro" id="IPR034756">
    <property type="entry name" value="T2SSM_b"/>
</dbReference>
<dbReference type="NCBIfam" id="NF040576">
    <property type="entry name" value="T2SS_GspM_XpsM"/>
    <property type="match status" value="1"/>
</dbReference>
<dbReference type="EMBL" id="CP040871">
    <property type="protein sequence ID" value="QDA56896.1"/>
    <property type="molecule type" value="Genomic_DNA"/>
</dbReference>
<name>A0A5B7ZQZ4_9GAMM</name>
<keyword evidence="2" id="KW-1185">Reference proteome</keyword>
<dbReference type="AlphaFoldDB" id="A0A5B7ZQZ4"/>
<gene>
    <name evidence="1" type="ORF">FHQ07_05985</name>
</gene>
<evidence type="ECO:0000313" key="2">
    <source>
        <dbReference type="Proteomes" id="UP000308149"/>
    </source>
</evidence>
<dbReference type="RefSeq" id="WP_139715948.1">
    <property type="nucleotide sequence ID" value="NZ_CP040871.1"/>
</dbReference>
<protein>
    <submittedName>
        <fullName evidence="1">General secretion pathway protein GspM</fullName>
    </submittedName>
</protein>
<sequence length="206" mass="22443">MPRADRDRWLALALLLAALGLFYLLAVHPVFTQPLREADARIAELQERDARVRALLQQAPQIEQRLAEIDARGSASGFLAEPTAELATAALIQQLERVVEEVSPGSRGCAIINRAPLTGEPPPGRYRRVTVQVRLRCGNAETLGVLHALESARPYLFVDVVSVAAQRYFAIPGNNLPQEGGLDVSFDLYGYLRPAPVANSGEVPRG</sequence>
<dbReference type="Pfam" id="PF10741">
    <property type="entry name" value="T2SSM_b"/>
    <property type="match status" value="1"/>
</dbReference>
<proteinExistence type="predicted"/>
<accession>A0A5B7ZQZ4</accession>
<organism evidence="1 2">
    <name type="scientific">Thermomonas aquatica</name>
    <dbReference type="NCBI Taxonomy" id="2202149"/>
    <lineage>
        <taxon>Bacteria</taxon>
        <taxon>Pseudomonadati</taxon>
        <taxon>Pseudomonadota</taxon>
        <taxon>Gammaproteobacteria</taxon>
        <taxon>Lysobacterales</taxon>
        <taxon>Lysobacteraceae</taxon>
        <taxon>Thermomonas</taxon>
    </lineage>
</organism>
<dbReference type="KEGG" id="thes:FHQ07_05985"/>
<evidence type="ECO:0000313" key="1">
    <source>
        <dbReference type="EMBL" id="QDA56896.1"/>
    </source>
</evidence>
<reference evidence="1 2" key="1">
    <citation type="submission" date="2019-06" db="EMBL/GenBank/DDBJ databases">
        <title>Thermomonas aquatica sp. nov., isolated from an industrial wastewater treatment plant.</title>
        <authorList>
            <person name="Jeon J.H."/>
            <person name="Park D.-S."/>
        </authorList>
    </citation>
    <scope>NUCLEOTIDE SEQUENCE [LARGE SCALE GENOMIC DNA]</scope>
    <source>
        <strain evidence="1 2">SY21</strain>
    </source>
</reference>
<dbReference type="OrthoDB" id="5767259at2"/>